<sequence length="215" mass="23187">MKEKFMIEDTCYIDSKSEYAVSLTADCLGSLIRQFRGRFEELVILCIGSDRVTGDSLGPLVGSMLKKERLQGVTVYGTLEAPVHALNLTETLVRIQNYHPGSLCIAIDASLGTKKHQGYITISQGSLCPGAGVSKNLDTAGDICITGIVGPAGRFSQLTLQTARLSAVFGIAERIAQGITMTCQGDSYKAPVEESAWLPACSWCRSPKSDEIFWA</sequence>
<gene>
    <name evidence="1" type="ORF">C7383_1285</name>
</gene>
<evidence type="ECO:0000313" key="2">
    <source>
        <dbReference type="Proteomes" id="UP000245412"/>
    </source>
</evidence>
<dbReference type="RefSeq" id="WP_243134954.1">
    <property type="nucleotide sequence ID" value="NZ_CABJAT010000009.1"/>
</dbReference>
<dbReference type="SUPFAM" id="SSF53163">
    <property type="entry name" value="HybD-like"/>
    <property type="match status" value="1"/>
</dbReference>
<dbReference type="Pfam" id="PF06866">
    <property type="entry name" value="DUF1256"/>
    <property type="match status" value="1"/>
</dbReference>
<proteinExistence type="predicted"/>
<dbReference type="EMBL" id="QGGY01000028">
    <property type="protein sequence ID" value="PWJ71758.1"/>
    <property type="molecule type" value="Genomic_DNA"/>
</dbReference>
<keyword evidence="2" id="KW-1185">Reference proteome</keyword>
<dbReference type="AlphaFoldDB" id="A0AB73SXA0"/>
<dbReference type="Proteomes" id="UP000245412">
    <property type="component" value="Unassembled WGS sequence"/>
</dbReference>
<protein>
    <submittedName>
        <fullName evidence="1">Sporulation protein YyaC</fullName>
    </submittedName>
</protein>
<comment type="caution">
    <text evidence="1">The sequence shown here is derived from an EMBL/GenBank/DDBJ whole genome shotgun (WGS) entry which is preliminary data.</text>
</comment>
<dbReference type="InterPro" id="IPR023430">
    <property type="entry name" value="Pept_HybD-like_dom_sf"/>
</dbReference>
<accession>A0AB73SXA0</accession>
<evidence type="ECO:0000313" key="1">
    <source>
        <dbReference type="EMBL" id="PWJ71758.1"/>
    </source>
</evidence>
<dbReference type="NCBIfam" id="TIGR02841">
    <property type="entry name" value="spore_YyaC"/>
    <property type="match status" value="1"/>
</dbReference>
<name>A0AB73SXA0_9FIRM</name>
<organism evidence="1 2">
    <name type="scientific">Murimonas intestini</name>
    <dbReference type="NCBI Taxonomy" id="1337051"/>
    <lineage>
        <taxon>Bacteria</taxon>
        <taxon>Bacillati</taxon>
        <taxon>Bacillota</taxon>
        <taxon>Clostridia</taxon>
        <taxon>Lachnospirales</taxon>
        <taxon>Lachnospiraceae</taxon>
        <taxon>Murimonas</taxon>
    </lineage>
</organism>
<dbReference type="InterPro" id="IPR009665">
    <property type="entry name" value="YyaC"/>
</dbReference>
<reference evidence="1 2" key="1">
    <citation type="submission" date="2018-05" db="EMBL/GenBank/DDBJ databases">
        <authorList>
            <person name="Goeker M."/>
            <person name="Huntemann M."/>
            <person name="Clum A."/>
            <person name="Pillay M."/>
            <person name="Palaniappan K."/>
            <person name="Varghese N."/>
            <person name="Mikhailova N."/>
            <person name="Stamatis D."/>
            <person name="Reddy T."/>
            <person name="Daum C."/>
            <person name="Shapiro N."/>
            <person name="Ivanova N."/>
            <person name="Kyrpides N."/>
            <person name="Woyke T."/>
        </authorList>
    </citation>
    <scope>NUCLEOTIDE SEQUENCE [LARGE SCALE GENOMIC DNA]</scope>
    <source>
        <strain evidence="1 2">DSM 26524</strain>
    </source>
</reference>